<evidence type="ECO:0000313" key="2">
    <source>
        <dbReference type="EMBL" id="KKL51200.1"/>
    </source>
</evidence>
<accession>A0A0F9F1R2</accession>
<evidence type="ECO:0000256" key="1">
    <source>
        <dbReference type="SAM" id="Coils"/>
    </source>
</evidence>
<keyword evidence="1" id="KW-0175">Coiled coil</keyword>
<comment type="caution">
    <text evidence="2">The sequence shown here is derived from an EMBL/GenBank/DDBJ whole genome shotgun (WGS) entry which is preliminary data.</text>
</comment>
<dbReference type="EMBL" id="LAZR01032332">
    <property type="protein sequence ID" value="KKL51200.1"/>
    <property type="molecule type" value="Genomic_DNA"/>
</dbReference>
<proteinExistence type="predicted"/>
<sequence>MQIAISGAKGMNHKNKTKAQLINELEKAHQKIRELELSKLGLVTISY</sequence>
<organism evidence="2">
    <name type="scientific">marine sediment metagenome</name>
    <dbReference type="NCBI Taxonomy" id="412755"/>
    <lineage>
        <taxon>unclassified sequences</taxon>
        <taxon>metagenomes</taxon>
        <taxon>ecological metagenomes</taxon>
    </lineage>
</organism>
<reference evidence="2" key="1">
    <citation type="journal article" date="2015" name="Nature">
        <title>Complex archaea that bridge the gap between prokaryotes and eukaryotes.</title>
        <authorList>
            <person name="Spang A."/>
            <person name="Saw J.H."/>
            <person name="Jorgensen S.L."/>
            <person name="Zaremba-Niedzwiedzka K."/>
            <person name="Martijn J."/>
            <person name="Lind A.E."/>
            <person name="van Eijk R."/>
            <person name="Schleper C."/>
            <person name="Guy L."/>
            <person name="Ettema T.J."/>
        </authorList>
    </citation>
    <scope>NUCLEOTIDE SEQUENCE</scope>
</reference>
<protein>
    <submittedName>
        <fullName evidence="2">Uncharacterized protein</fullName>
    </submittedName>
</protein>
<gene>
    <name evidence="2" type="ORF">LCGC14_2297870</name>
</gene>
<feature type="coiled-coil region" evidence="1">
    <location>
        <begin position="11"/>
        <end position="38"/>
    </location>
</feature>
<name>A0A0F9F1R2_9ZZZZ</name>
<dbReference type="AlphaFoldDB" id="A0A0F9F1R2"/>